<dbReference type="CDD" id="cd08195">
    <property type="entry name" value="DHQS"/>
    <property type="match status" value="1"/>
</dbReference>
<dbReference type="InterPro" id="IPR030960">
    <property type="entry name" value="DHQS/DOIS_N"/>
</dbReference>
<dbReference type="Pfam" id="PF01761">
    <property type="entry name" value="DHQ_synthase"/>
    <property type="match status" value="1"/>
</dbReference>
<evidence type="ECO:0000256" key="5">
    <source>
        <dbReference type="ARBA" id="ARBA00022741"/>
    </source>
</evidence>
<evidence type="ECO:0000259" key="10">
    <source>
        <dbReference type="Pfam" id="PF24621"/>
    </source>
</evidence>
<proteinExistence type="predicted"/>
<dbReference type="FunFam" id="3.40.50.1970:FF:000007">
    <property type="entry name" value="Pentafunctional AROM polypeptide"/>
    <property type="match status" value="1"/>
</dbReference>
<dbReference type="GO" id="GO:0003856">
    <property type="term" value="F:3-dehydroquinate synthase activity"/>
    <property type="evidence" value="ECO:0007669"/>
    <property type="project" value="TreeGrafter"/>
</dbReference>
<keyword evidence="6" id="KW-0862">Zinc</keyword>
<dbReference type="EMBL" id="UINC01169002">
    <property type="protein sequence ID" value="SVD72330.1"/>
    <property type="molecule type" value="Genomic_DNA"/>
</dbReference>
<feature type="domain" description="3-dehydroquinate synthase C-terminal" evidence="10">
    <location>
        <begin position="175"/>
        <end position="235"/>
    </location>
</feature>
<reference evidence="11" key="1">
    <citation type="submission" date="2018-05" db="EMBL/GenBank/DDBJ databases">
        <authorList>
            <person name="Lanie J.A."/>
            <person name="Ng W.-L."/>
            <person name="Kazmierczak K.M."/>
            <person name="Andrzejewski T.M."/>
            <person name="Davidsen T.M."/>
            <person name="Wayne K.J."/>
            <person name="Tettelin H."/>
            <person name="Glass J.I."/>
            <person name="Rusch D."/>
            <person name="Podicherti R."/>
            <person name="Tsui H.-C.T."/>
            <person name="Winkler M.E."/>
        </authorList>
    </citation>
    <scope>NUCLEOTIDE SEQUENCE</scope>
</reference>
<dbReference type="PANTHER" id="PTHR43622">
    <property type="entry name" value="3-DEHYDROQUINATE SYNTHASE"/>
    <property type="match status" value="1"/>
</dbReference>
<dbReference type="GO" id="GO:0000166">
    <property type="term" value="F:nucleotide binding"/>
    <property type="evidence" value="ECO:0007669"/>
    <property type="project" value="UniProtKB-KW"/>
</dbReference>
<keyword evidence="5" id="KW-0547">Nucleotide-binding</keyword>
<keyword evidence="8" id="KW-0456">Lyase</keyword>
<evidence type="ECO:0000256" key="3">
    <source>
        <dbReference type="ARBA" id="ARBA00001947"/>
    </source>
</evidence>
<feature type="domain" description="3-dehydroquinate synthase N-terminal" evidence="9">
    <location>
        <begin position="61"/>
        <end position="172"/>
    </location>
</feature>
<dbReference type="Pfam" id="PF24621">
    <property type="entry name" value="DHQS_C"/>
    <property type="match status" value="1"/>
</dbReference>
<dbReference type="InterPro" id="IPR056179">
    <property type="entry name" value="DHQS_C"/>
</dbReference>
<feature type="non-terminal residue" evidence="11">
    <location>
        <position position="235"/>
    </location>
</feature>
<evidence type="ECO:0000313" key="11">
    <source>
        <dbReference type="EMBL" id="SVD72330.1"/>
    </source>
</evidence>
<name>A0A382XNA6_9ZZZZ</name>
<evidence type="ECO:0000259" key="9">
    <source>
        <dbReference type="Pfam" id="PF01761"/>
    </source>
</evidence>
<comment type="cofactor">
    <cofactor evidence="1">
        <name>NAD(+)</name>
        <dbReference type="ChEBI" id="CHEBI:57540"/>
    </cofactor>
</comment>
<keyword evidence="7" id="KW-0520">NAD</keyword>
<evidence type="ECO:0000256" key="7">
    <source>
        <dbReference type="ARBA" id="ARBA00023027"/>
    </source>
</evidence>
<dbReference type="InterPro" id="IPR050071">
    <property type="entry name" value="Dehydroquinate_synthase"/>
</dbReference>
<evidence type="ECO:0000256" key="2">
    <source>
        <dbReference type="ARBA" id="ARBA00001941"/>
    </source>
</evidence>
<evidence type="ECO:0000256" key="8">
    <source>
        <dbReference type="ARBA" id="ARBA00023239"/>
    </source>
</evidence>
<gene>
    <name evidence="11" type="ORF">METZ01_LOCUS425184</name>
</gene>
<accession>A0A382XNA6</accession>
<dbReference type="PANTHER" id="PTHR43622:SF1">
    <property type="entry name" value="3-DEHYDROQUINATE SYNTHASE"/>
    <property type="match status" value="1"/>
</dbReference>
<dbReference type="SUPFAM" id="SSF56796">
    <property type="entry name" value="Dehydroquinate synthase-like"/>
    <property type="match status" value="1"/>
</dbReference>
<dbReference type="GO" id="GO:0046872">
    <property type="term" value="F:metal ion binding"/>
    <property type="evidence" value="ECO:0007669"/>
    <property type="project" value="UniProtKB-KW"/>
</dbReference>
<dbReference type="Gene3D" id="1.20.1090.10">
    <property type="entry name" value="Dehydroquinate synthase-like - alpha domain"/>
    <property type="match status" value="1"/>
</dbReference>
<sequence length="235" mass="26076">MHTLEIPLKNNPYSIVIKQGLIDTLDTVIQENKTYSKIFIITQQSIIDNTQCQILSKYPAIIVGEKELSKSVSTVESVINQLIDRGCNRDSLLIGLGGGTVTDLTGFVASIFMRGIDHIFIPTTLLGMVDASIGGKTGVNSINARNVIGTFKQPKAVYIDPLFLKTLSSKDIIDGFAEIIKYGLIADSNLYTMISSNFSDLTDLKDLDQMELIIYKCCKHKINFVLDDEFDNDKR</sequence>
<comment type="cofactor">
    <cofactor evidence="3">
        <name>Zn(2+)</name>
        <dbReference type="ChEBI" id="CHEBI:29105"/>
    </cofactor>
</comment>
<dbReference type="AlphaFoldDB" id="A0A382XNA6"/>
<evidence type="ECO:0000256" key="1">
    <source>
        <dbReference type="ARBA" id="ARBA00001911"/>
    </source>
</evidence>
<evidence type="ECO:0000256" key="4">
    <source>
        <dbReference type="ARBA" id="ARBA00022723"/>
    </source>
</evidence>
<keyword evidence="4" id="KW-0479">Metal-binding</keyword>
<comment type="cofactor">
    <cofactor evidence="2">
        <name>Co(2+)</name>
        <dbReference type="ChEBI" id="CHEBI:48828"/>
    </cofactor>
</comment>
<organism evidence="11">
    <name type="scientific">marine metagenome</name>
    <dbReference type="NCBI Taxonomy" id="408172"/>
    <lineage>
        <taxon>unclassified sequences</taxon>
        <taxon>metagenomes</taxon>
        <taxon>ecological metagenomes</taxon>
    </lineage>
</organism>
<dbReference type="Gene3D" id="3.40.50.1970">
    <property type="match status" value="1"/>
</dbReference>
<evidence type="ECO:0000256" key="6">
    <source>
        <dbReference type="ARBA" id="ARBA00022833"/>
    </source>
</evidence>
<protein>
    <submittedName>
        <fullName evidence="11">Uncharacterized protein</fullName>
    </submittedName>
</protein>